<dbReference type="InterPro" id="IPR051179">
    <property type="entry name" value="WD_repeat_multifunction"/>
</dbReference>
<dbReference type="InterPro" id="IPR015943">
    <property type="entry name" value="WD40/YVTN_repeat-like_dom_sf"/>
</dbReference>
<dbReference type="Proteomes" id="UP000006671">
    <property type="component" value="Unassembled WGS sequence"/>
</dbReference>
<dbReference type="Gene3D" id="2.130.10.10">
    <property type="entry name" value="YVTN repeat-like/Quinoprotein amine dehydrogenase"/>
    <property type="match status" value="1"/>
</dbReference>
<reference evidence="3 4" key="1">
    <citation type="journal article" date="2010" name="Cell">
        <title>The genome of Naegleria gruberi illuminates early eukaryotic versatility.</title>
        <authorList>
            <person name="Fritz-Laylin L.K."/>
            <person name="Prochnik S.E."/>
            <person name="Ginger M.L."/>
            <person name="Dacks J.B."/>
            <person name="Carpenter M.L."/>
            <person name="Field M.C."/>
            <person name="Kuo A."/>
            <person name="Paredez A."/>
            <person name="Chapman J."/>
            <person name="Pham J."/>
            <person name="Shu S."/>
            <person name="Neupane R."/>
            <person name="Cipriano M."/>
            <person name="Mancuso J."/>
            <person name="Tu H."/>
            <person name="Salamov A."/>
            <person name="Lindquist E."/>
            <person name="Shapiro H."/>
            <person name="Lucas S."/>
            <person name="Grigoriev I.V."/>
            <person name="Cande W.Z."/>
            <person name="Fulton C."/>
            <person name="Rokhsar D.S."/>
            <person name="Dawson S.C."/>
        </authorList>
    </citation>
    <scope>NUCLEOTIDE SEQUENCE [LARGE SCALE GENOMIC DNA]</scope>
    <source>
        <strain evidence="3 4">NEG-M</strain>
    </source>
</reference>
<dbReference type="InterPro" id="IPR001680">
    <property type="entry name" value="WD40_rpt"/>
</dbReference>
<dbReference type="GeneID" id="8848171"/>
<sequence>MVKSPFNKTFPVTVFYLPKLDLIFVGYDNGCIVIFDGKSREKKSIIRGCHHIKKIQVIYNNKLDKHLLVAACNQGEKSHLLFWKITKNSNHNVDYSSTDLKQFEFNSQISDLYTTDIFIESINKENRVLICPLMDDSFKLLYNLFEHEIVELHFNKDHLNMNGGISSMSFDQDKEGINDLALSGMLNGKFQVYNLSNGTLQKTIKAEKHNSIECIAFDGALMNVCIGGSEGNVSIYNIENQEPILVKCIENCHDGFITAIAQCENFFTTGSQDGTIKVLDKVS</sequence>
<keyword evidence="1" id="KW-0853">WD repeat</keyword>
<dbReference type="RefSeq" id="XP_002681361.1">
    <property type="nucleotide sequence ID" value="XM_002681315.1"/>
</dbReference>
<proteinExistence type="predicted"/>
<dbReference type="VEuPathDB" id="AmoebaDB:NAEGRDRAFT_63316"/>
<evidence type="ECO:0000313" key="3">
    <source>
        <dbReference type="EMBL" id="EFC48617.1"/>
    </source>
</evidence>
<organism evidence="4">
    <name type="scientific">Naegleria gruberi</name>
    <name type="common">Amoeba</name>
    <dbReference type="NCBI Taxonomy" id="5762"/>
    <lineage>
        <taxon>Eukaryota</taxon>
        <taxon>Discoba</taxon>
        <taxon>Heterolobosea</taxon>
        <taxon>Tetramitia</taxon>
        <taxon>Eutetramitia</taxon>
        <taxon>Vahlkampfiidae</taxon>
        <taxon>Naegleria</taxon>
    </lineage>
</organism>
<evidence type="ECO:0000256" key="1">
    <source>
        <dbReference type="ARBA" id="ARBA00022574"/>
    </source>
</evidence>
<dbReference type="Pfam" id="PF00400">
    <property type="entry name" value="WD40"/>
    <property type="match status" value="1"/>
</dbReference>
<dbReference type="InterPro" id="IPR036322">
    <property type="entry name" value="WD40_repeat_dom_sf"/>
</dbReference>
<dbReference type="EMBL" id="GG738850">
    <property type="protein sequence ID" value="EFC48617.1"/>
    <property type="molecule type" value="Genomic_DNA"/>
</dbReference>
<accession>D2V3D2</accession>
<dbReference type="PANTHER" id="PTHR19857">
    <property type="entry name" value="MITOCHONDRIAL DIVISION PROTEIN 1-RELATED"/>
    <property type="match status" value="1"/>
</dbReference>
<name>D2V3D2_NAEGR</name>
<dbReference type="PANTHER" id="PTHR19857:SF8">
    <property type="entry name" value="ANGIO-ASSOCIATED MIGRATORY CELL PROTEIN"/>
    <property type="match status" value="1"/>
</dbReference>
<dbReference type="KEGG" id="ngr:NAEGRDRAFT_63316"/>
<dbReference type="OrthoDB" id="10679034at2759"/>
<dbReference type="SMART" id="SM00320">
    <property type="entry name" value="WD40"/>
    <property type="match status" value="2"/>
</dbReference>
<keyword evidence="4" id="KW-1185">Reference proteome</keyword>
<evidence type="ECO:0000313" key="4">
    <source>
        <dbReference type="Proteomes" id="UP000006671"/>
    </source>
</evidence>
<dbReference type="AlphaFoldDB" id="D2V3D2"/>
<protein>
    <submittedName>
        <fullName evidence="3">Predicted protein</fullName>
    </submittedName>
</protein>
<keyword evidence="2" id="KW-0677">Repeat</keyword>
<dbReference type="SUPFAM" id="SSF50978">
    <property type="entry name" value="WD40 repeat-like"/>
    <property type="match status" value="1"/>
</dbReference>
<gene>
    <name evidence="3" type="ORF">NAEGRDRAFT_63316</name>
</gene>
<evidence type="ECO:0000256" key="2">
    <source>
        <dbReference type="ARBA" id="ARBA00022737"/>
    </source>
</evidence>
<dbReference type="InParanoid" id="D2V3D2"/>